<accession>A0A2U3E1D7</accession>
<dbReference type="SUPFAM" id="SSF51197">
    <property type="entry name" value="Clavaminate synthase-like"/>
    <property type="match status" value="1"/>
</dbReference>
<dbReference type="PANTHER" id="PTHR40128">
    <property type="entry name" value="EXPRESSED PROTEIN"/>
    <property type="match status" value="1"/>
</dbReference>
<dbReference type="EMBL" id="LCWV01000015">
    <property type="protein sequence ID" value="PWI68296.1"/>
    <property type="molecule type" value="Genomic_DNA"/>
</dbReference>
<reference evidence="1" key="3">
    <citation type="submission" date="2023-11" db="EMBL/GenBank/DDBJ databases">
        <authorList>
            <person name="Beijen E."/>
            <person name="Ohm R.A."/>
        </authorList>
    </citation>
    <scope>NUCLEOTIDE SEQUENCE</scope>
    <source>
        <strain evidence="1">CBS 150709</strain>
    </source>
</reference>
<dbReference type="OrthoDB" id="2328924at2759"/>
<evidence type="ECO:0000313" key="4">
    <source>
        <dbReference type="Proteomes" id="UP001287286"/>
    </source>
</evidence>
<reference evidence="2" key="1">
    <citation type="submission" date="2015-05" db="EMBL/GenBank/DDBJ databases">
        <authorList>
            <person name="Wang D.B."/>
            <person name="Wang M."/>
        </authorList>
    </citation>
    <scope>NUCLEOTIDE SEQUENCE</scope>
    <source>
        <strain evidence="2">36-1</strain>
    </source>
</reference>
<evidence type="ECO:0008006" key="5">
    <source>
        <dbReference type="Google" id="ProtNLM"/>
    </source>
</evidence>
<protein>
    <recommendedName>
        <fullName evidence="5">Phytanoyl-CoA dioxygenase</fullName>
    </recommendedName>
</protein>
<dbReference type="PANTHER" id="PTHR40128:SF1">
    <property type="entry name" value="PHYTANOYL-COA HYDROXYLASE"/>
    <property type="match status" value="1"/>
</dbReference>
<dbReference type="Gene3D" id="2.60.120.620">
    <property type="entry name" value="q2cbj1_9rhob like domain"/>
    <property type="match status" value="1"/>
</dbReference>
<organism evidence="2 3">
    <name type="scientific">Purpureocillium lilacinum</name>
    <name type="common">Paecilomyces lilacinus</name>
    <dbReference type="NCBI Taxonomy" id="33203"/>
    <lineage>
        <taxon>Eukaryota</taxon>
        <taxon>Fungi</taxon>
        <taxon>Dikarya</taxon>
        <taxon>Ascomycota</taxon>
        <taxon>Pezizomycotina</taxon>
        <taxon>Sordariomycetes</taxon>
        <taxon>Hypocreomycetidae</taxon>
        <taxon>Hypocreales</taxon>
        <taxon>Ophiocordycipitaceae</taxon>
        <taxon>Purpureocillium</taxon>
    </lineage>
</organism>
<dbReference type="InterPro" id="IPR008775">
    <property type="entry name" value="Phytyl_CoA_dOase-like"/>
</dbReference>
<keyword evidence="4" id="KW-1185">Reference proteome</keyword>
<comment type="caution">
    <text evidence="2">The sequence shown here is derived from an EMBL/GenBank/DDBJ whole genome shotgun (WGS) entry which is preliminary data.</text>
</comment>
<evidence type="ECO:0000313" key="1">
    <source>
        <dbReference type="EMBL" id="KAK4091174.1"/>
    </source>
</evidence>
<dbReference type="AlphaFoldDB" id="A0A2U3E1D7"/>
<dbReference type="Proteomes" id="UP000245956">
    <property type="component" value="Unassembled WGS sequence"/>
</dbReference>
<gene>
    <name evidence="2" type="ORF">PCL_02065</name>
    <name evidence="1" type="ORF">Purlil1_4754</name>
</gene>
<dbReference type="Pfam" id="PF05721">
    <property type="entry name" value="PhyH"/>
    <property type="match status" value="1"/>
</dbReference>
<evidence type="ECO:0000313" key="2">
    <source>
        <dbReference type="EMBL" id="PWI68296.1"/>
    </source>
</evidence>
<dbReference type="Proteomes" id="UP001287286">
    <property type="component" value="Unassembled WGS sequence"/>
</dbReference>
<sequence>MATVTMTVERPPIAVGSNQGKIASQNLGWMRPTTTDTPLEEMRERLRQDGYLFVKNLIPRKDVLRVRKDYFQRYAPTGILEPGSDPEAGVFNGGEPASSHGGIGAGELPPTELQVRTMTDAHKTPEYLAFLEHANLRGFVRELMGWDSEVLLRRTMLRHNVPGGLSTAVHYDKLFLRGGEAYFLTAWVPIAHQGDISQTGGGLMYLSDSTSLGRSIEDDFTRRAAQLTPEERISAFNVNMEKYGQLSHNAAEFGEAHRDDGSPGGKPRRWLVADYEAGDVVFHDPYMIHTSTRNEDAARRIRLSTDLRFYREGSDLDARWMKFWTPGDGL</sequence>
<proteinExistence type="predicted"/>
<reference evidence="1 4" key="4">
    <citation type="journal article" date="2024" name="Microbiol. Resour. Announc.">
        <title>Genome annotations for the ascomycete fungi Trichoderma harzianum, Trichoderma aggressivum, and Purpureocillium lilacinum.</title>
        <authorList>
            <person name="Beijen E.P.W."/>
            <person name="Ohm R.A."/>
        </authorList>
    </citation>
    <scope>NUCLEOTIDE SEQUENCE [LARGE SCALE GENOMIC DNA]</scope>
    <source>
        <strain evidence="1 4">CBS 150709</strain>
    </source>
</reference>
<name>A0A2U3E1D7_PURLI</name>
<reference evidence="2 3" key="2">
    <citation type="journal article" date="2016" name="Front. Microbiol.">
        <title>Genome and transcriptome sequences reveal the specific parasitism of the nematophagous Purpureocillium lilacinum 36-1.</title>
        <authorList>
            <person name="Xie J."/>
            <person name="Li S."/>
            <person name="Mo C."/>
            <person name="Xiao X."/>
            <person name="Peng D."/>
            <person name="Wang G."/>
            <person name="Xiao Y."/>
        </authorList>
    </citation>
    <scope>NUCLEOTIDE SEQUENCE [LARGE SCALE GENOMIC DNA]</scope>
    <source>
        <strain evidence="2 3">36-1</strain>
    </source>
</reference>
<evidence type="ECO:0000313" key="3">
    <source>
        <dbReference type="Proteomes" id="UP000245956"/>
    </source>
</evidence>
<dbReference type="EMBL" id="JAWRVI010000013">
    <property type="protein sequence ID" value="KAK4091174.1"/>
    <property type="molecule type" value="Genomic_DNA"/>
</dbReference>